<dbReference type="EMBL" id="CM046121">
    <property type="protein sequence ID" value="KAI8434425.1"/>
    <property type="molecule type" value="Genomic_DNA"/>
</dbReference>
<reference evidence="1 2" key="1">
    <citation type="journal article" date="2022" name="Genome Biol. Evol.">
        <title>The Spruce Budworm Genome: Reconstructing the Evolutionary History of Antifreeze Proteins.</title>
        <authorList>
            <person name="Beliveau C."/>
            <person name="Gagne P."/>
            <person name="Picq S."/>
            <person name="Vernygora O."/>
            <person name="Keeling C.I."/>
            <person name="Pinkney K."/>
            <person name="Doucet D."/>
            <person name="Wen F."/>
            <person name="Johnston J.S."/>
            <person name="Maaroufi H."/>
            <person name="Boyle B."/>
            <person name="Laroche J."/>
            <person name="Dewar K."/>
            <person name="Juretic N."/>
            <person name="Blackburn G."/>
            <person name="Nisole A."/>
            <person name="Brunet B."/>
            <person name="Brandao M."/>
            <person name="Lumley L."/>
            <person name="Duan J."/>
            <person name="Quan G."/>
            <person name="Lucarotti C.J."/>
            <person name="Roe A.D."/>
            <person name="Sperling F.A.H."/>
            <person name="Levesque R.C."/>
            <person name="Cusson M."/>
        </authorList>
    </citation>
    <scope>NUCLEOTIDE SEQUENCE [LARGE SCALE GENOMIC DNA]</scope>
    <source>
        <strain evidence="1">Glfc:IPQL:Cfum</strain>
    </source>
</reference>
<gene>
    <name evidence="1" type="ORF">MSG28_012460</name>
</gene>
<organism evidence="1 2">
    <name type="scientific">Choristoneura fumiferana</name>
    <name type="common">Spruce budworm moth</name>
    <name type="synonym">Archips fumiferana</name>
    <dbReference type="NCBI Taxonomy" id="7141"/>
    <lineage>
        <taxon>Eukaryota</taxon>
        <taxon>Metazoa</taxon>
        <taxon>Ecdysozoa</taxon>
        <taxon>Arthropoda</taxon>
        <taxon>Hexapoda</taxon>
        <taxon>Insecta</taxon>
        <taxon>Pterygota</taxon>
        <taxon>Neoptera</taxon>
        <taxon>Endopterygota</taxon>
        <taxon>Lepidoptera</taxon>
        <taxon>Glossata</taxon>
        <taxon>Ditrysia</taxon>
        <taxon>Tortricoidea</taxon>
        <taxon>Tortricidae</taxon>
        <taxon>Tortricinae</taxon>
        <taxon>Choristoneura</taxon>
    </lineage>
</organism>
<sequence length="277" mass="31059">MSNLIVTPLDCLICEGCTRQLNSSEQFSILVKAAFPSHPSDESDLSVASTTTCVEVEASQTEVETLTIKPPTVMKDSQETFRELPRPKKVVKEKKLPAPVAKKINVTCNTCKQRYPKLSLGAGSVEDFTCSRCKYRPVKRKPESLAPSTRVNNEKGDFRKKPKLLKDTPKTLTAKPPKKCASVIKYHCEPRKYECSQCAQKFLFAQRLAEHVKSVHRDTLDNTCLVCARVFKTQSILEKHLKIHTVPVLMVLRALLQDYIHAHRHEEVEGGAAKSTA</sequence>
<comment type="caution">
    <text evidence="1">The sequence shown here is derived from an EMBL/GenBank/DDBJ whole genome shotgun (WGS) entry which is preliminary data.</text>
</comment>
<accession>A0ACC0KDN8</accession>
<evidence type="ECO:0000313" key="2">
    <source>
        <dbReference type="Proteomes" id="UP001064048"/>
    </source>
</evidence>
<protein>
    <submittedName>
        <fullName evidence="1">Uncharacterized protein</fullName>
    </submittedName>
</protein>
<name>A0ACC0KDN8_CHOFU</name>
<proteinExistence type="predicted"/>
<evidence type="ECO:0000313" key="1">
    <source>
        <dbReference type="EMBL" id="KAI8434425.1"/>
    </source>
</evidence>
<dbReference type="Proteomes" id="UP001064048">
    <property type="component" value="Chromosome 21"/>
</dbReference>
<keyword evidence="2" id="KW-1185">Reference proteome</keyword>